<evidence type="ECO:0000256" key="1">
    <source>
        <dbReference type="SAM" id="MobiDB-lite"/>
    </source>
</evidence>
<evidence type="ECO:0000313" key="2">
    <source>
        <dbReference type="EMBL" id="KAG5634190.1"/>
    </source>
</evidence>
<sequence length="279" mass="30150">MVTSTQYPKGHPDCYEPNPDAQAPRNSFTAPPRFPPEVNTAQGGKPKGTDKGKGKGKATLGPSPSQAESSNVNRNVPQLPSSGLYTIPSFSWDEEMEHISTQGAAELESTLPPVYYNLPPPVEYINPPIATSFATRAKAAANIPQPAAPKQTKGKTPARPKTKIVNARKDIRYQLVFKDKSQVSNIHTWPAPFELVAAFNSALKEHIPAELAKDHPSLKDSLGVVSAANWSTSHNVAIWLHKAVTHVTFPGLSNIMVSATQKLGIMGSSIPKFKRFSPT</sequence>
<keyword evidence="3" id="KW-1185">Reference proteome</keyword>
<dbReference type="Proteomes" id="UP000717328">
    <property type="component" value="Unassembled WGS sequence"/>
</dbReference>
<reference evidence="2" key="2">
    <citation type="submission" date="2021-10" db="EMBL/GenBank/DDBJ databases">
        <title>Phylogenomics reveals ancestral predisposition of the termite-cultivated fungus Termitomyces towards a domesticated lifestyle.</title>
        <authorList>
            <person name="Auxier B."/>
            <person name="Grum-Grzhimaylo A."/>
            <person name="Cardenas M.E."/>
            <person name="Lodge J.D."/>
            <person name="Laessoe T."/>
            <person name="Pedersen O."/>
            <person name="Smith M.E."/>
            <person name="Kuyper T.W."/>
            <person name="Franco-Molano E.A."/>
            <person name="Baroni T.J."/>
            <person name="Aanen D.K."/>
        </authorList>
    </citation>
    <scope>NUCLEOTIDE SEQUENCE</scope>
    <source>
        <strain evidence="2">D49</strain>
    </source>
</reference>
<organism evidence="2 3">
    <name type="scientific">Sphagnurus paluster</name>
    <dbReference type="NCBI Taxonomy" id="117069"/>
    <lineage>
        <taxon>Eukaryota</taxon>
        <taxon>Fungi</taxon>
        <taxon>Dikarya</taxon>
        <taxon>Basidiomycota</taxon>
        <taxon>Agaricomycotina</taxon>
        <taxon>Agaricomycetes</taxon>
        <taxon>Agaricomycetidae</taxon>
        <taxon>Agaricales</taxon>
        <taxon>Tricholomatineae</taxon>
        <taxon>Lyophyllaceae</taxon>
        <taxon>Sphagnurus</taxon>
    </lineage>
</organism>
<reference evidence="2" key="1">
    <citation type="submission" date="2021-02" db="EMBL/GenBank/DDBJ databases">
        <authorList>
            <person name="Nieuwenhuis M."/>
            <person name="Van De Peppel L.J.J."/>
        </authorList>
    </citation>
    <scope>NUCLEOTIDE SEQUENCE</scope>
    <source>
        <strain evidence="2">D49</strain>
    </source>
</reference>
<comment type="caution">
    <text evidence="2">The sequence shown here is derived from an EMBL/GenBank/DDBJ whole genome shotgun (WGS) entry which is preliminary data.</text>
</comment>
<proteinExistence type="predicted"/>
<gene>
    <name evidence="2" type="ORF">H0H81_003003</name>
</gene>
<name>A0A9P7FNE0_9AGAR</name>
<dbReference type="EMBL" id="JABCKI010006572">
    <property type="protein sequence ID" value="KAG5634190.1"/>
    <property type="molecule type" value="Genomic_DNA"/>
</dbReference>
<evidence type="ECO:0000313" key="3">
    <source>
        <dbReference type="Proteomes" id="UP000717328"/>
    </source>
</evidence>
<feature type="region of interest" description="Disordered" evidence="1">
    <location>
        <begin position="1"/>
        <end position="80"/>
    </location>
</feature>
<feature type="compositionally biased region" description="Polar residues" evidence="1">
    <location>
        <begin position="62"/>
        <end position="80"/>
    </location>
</feature>
<accession>A0A9P7FNE0</accession>
<protein>
    <submittedName>
        <fullName evidence="2">Uncharacterized protein</fullName>
    </submittedName>
</protein>
<dbReference type="AlphaFoldDB" id="A0A9P7FNE0"/>